<reference evidence="3 4" key="1">
    <citation type="journal article" date="2018" name="Syst. Appl. Microbiol.">
        <title>Abditibacterium utsteinense sp. nov., the first cultivated member of candidate phylum FBP, isolated from ice-free Antarctic soil samples.</title>
        <authorList>
            <person name="Tahon G."/>
            <person name="Tytgat B."/>
            <person name="Lebbe L."/>
            <person name="Carlier A."/>
            <person name="Willems A."/>
        </authorList>
    </citation>
    <scope>NUCLEOTIDE SEQUENCE [LARGE SCALE GENOMIC DNA]</scope>
    <source>
        <strain evidence="3 4">LMG 29911</strain>
    </source>
</reference>
<dbReference type="Gene3D" id="3.40.50.2000">
    <property type="entry name" value="Glycogen Phosphorylase B"/>
    <property type="match status" value="2"/>
</dbReference>
<dbReference type="InterPro" id="IPR028098">
    <property type="entry name" value="Glyco_trans_4-like_N"/>
</dbReference>
<evidence type="ECO:0000256" key="1">
    <source>
        <dbReference type="ARBA" id="ARBA00022679"/>
    </source>
</evidence>
<dbReference type="Pfam" id="PF13439">
    <property type="entry name" value="Glyco_transf_4"/>
    <property type="match status" value="1"/>
</dbReference>
<dbReference type="OrthoDB" id="9772485at2"/>
<dbReference type="CDD" id="cd03801">
    <property type="entry name" value="GT4_PimA-like"/>
    <property type="match status" value="1"/>
</dbReference>
<dbReference type="PANTHER" id="PTHR46401:SF2">
    <property type="entry name" value="GLYCOSYLTRANSFERASE WBBK-RELATED"/>
    <property type="match status" value="1"/>
</dbReference>
<comment type="caution">
    <text evidence="3">The sequence shown here is derived from an EMBL/GenBank/DDBJ whole genome shotgun (WGS) entry which is preliminary data.</text>
</comment>
<proteinExistence type="predicted"/>
<feature type="domain" description="Glycosyltransferase subfamily 4-like N-terminal" evidence="2">
    <location>
        <begin position="16"/>
        <end position="163"/>
    </location>
</feature>
<evidence type="ECO:0000313" key="4">
    <source>
        <dbReference type="Proteomes" id="UP000237684"/>
    </source>
</evidence>
<name>A0A2S8SWM8_9BACT</name>
<protein>
    <submittedName>
        <fullName evidence="3">Glycosyltransferase involved in cell wall bisynthesis</fullName>
    </submittedName>
</protein>
<keyword evidence="1 3" id="KW-0808">Transferase</keyword>
<dbReference type="GO" id="GO:0009103">
    <property type="term" value="P:lipopolysaccharide biosynthetic process"/>
    <property type="evidence" value="ECO:0007669"/>
    <property type="project" value="TreeGrafter"/>
</dbReference>
<dbReference type="Proteomes" id="UP000237684">
    <property type="component" value="Unassembled WGS sequence"/>
</dbReference>
<dbReference type="PANTHER" id="PTHR46401">
    <property type="entry name" value="GLYCOSYLTRANSFERASE WBBK-RELATED"/>
    <property type="match status" value="1"/>
</dbReference>
<accession>A0A2S8SWM8</accession>
<dbReference type="AlphaFoldDB" id="A0A2S8SWM8"/>
<dbReference type="RefSeq" id="WP_105482529.1">
    <property type="nucleotide sequence ID" value="NZ_NIGF01000002.1"/>
</dbReference>
<dbReference type="EMBL" id="NIGF01000002">
    <property type="protein sequence ID" value="PQV65202.1"/>
    <property type="molecule type" value="Genomic_DNA"/>
</dbReference>
<dbReference type="Pfam" id="PF13692">
    <property type="entry name" value="Glyco_trans_1_4"/>
    <property type="match status" value="1"/>
</dbReference>
<keyword evidence="4" id="KW-1185">Reference proteome</keyword>
<dbReference type="GO" id="GO:0016757">
    <property type="term" value="F:glycosyltransferase activity"/>
    <property type="evidence" value="ECO:0007669"/>
    <property type="project" value="UniProtKB-ARBA"/>
</dbReference>
<evidence type="ECO:0000313" key="3">
    <source>
        <dbReference type="EMBL" id="PQV65202.1"/>
    </source>
</evidence>
<evidence type="ECO:0000259" key="2">
    <source>
        <dbReference type="Pfam" id="PF13439"/>
    </source>
</evidence>
<dbReference type="SUPFAM" id="SSF53756">
    <property type="entry name" value="UDP-Glycosyltransferase/glycogen phosphorylase"/>
    <property type="match status" value="1"/>
</dbReference>
<sequence>MKIALTHVDLPNQSKGGVAHVAHNLGNALIKRGHEVTMWSYSPAFEECLYRVRQLSQGRRALKWQSFSFAFELSKVDFSGFDVVHTHGDNYWLRGVPQVRTFHGAARDELRSARSLPRKIKQLLLIGLEKRGAQNAALCTGVSRATQQRIPAISRVISNGVDLMHFTRGKKSPQPTILFVGTSGGRKRGRFLAEIFARAIKPQFPDAELWSVAEAPLAVTGEGIKPDGIIDFGRVSDAELARLYREAWVFCLPSTYEGFGVPYIEAMAAGTAVIASPNAGALEVLDAEKWGIIAQDDDLESALKHLLCNAADRESLSNRGLERARDYSWENVVSQYEMAYRDAIEIHKAKNQS</sequence>
<gene>
    <name evidence="3" type="ORF">B1R32_102211</name>
</gene>
<organism evidence="3 4">
    <name type="scientific">Abditibacterium utsteinense</name>
    <dbReference type="NCBI Taxonomy" id="1960156"/>
    <lineage>
        <taxon>Bacteria</taxon>
        <taxon>Pseudomonadati</taxon>
        <taxon>Abditibacteriota</taxon>
        <taxon>Abditibacteriia</taxon>
        <taxon>Abditibacteriales</taxon>
        <taxon>Abditibacteriaceae</taxon>
        <taxon>Abditibacterium</taxon>
    </lineage>
</organism>
<dbReference type="InParanoid" id="A0A2S8SWM8"/>